<feature type="region of interest" description="Disordered" evidence="1">
    <location>
        <begin position="277"/>
        <end position="311"/>
    </location>
</feature>
<dbReference type="PANTHER" id="PTHR12393">
    <property type="entry name" value="SPHINGOMYELIN PHOSPHODIESTERASE RELATED"/>
    <property type="match status" value="1"/>
</dbReference>
<name>A0A150GWF7_GONPE</name>
<feature type="compositionally biased region" description="Pro residues" evidence="1">
    <location>
        <begin position="283"/>
        <end position="299"/>
    </location>
</feature>
<dbReference type="STRING" id="33097.A0A150GWF7"/>
<protein>
    <submittedName>
        <fullName evidence="2">Uncharacterized protein</fullName>
    </submittedName>
</protein>
<dbReference type="GO" id="GO:0004620">
    <property type="term" value="F:phospholipase activity"/>
    <property type="evidence" value="ECO:0007669"/>
    <property type="project" value="TreeGrafter"/>
</dbReference>
<dbReference type="InterPro" id="IPR036770">
    <property type="entry name" value="Ankyrin_rpt-contain_sf"/>
</dbReference>
<dbReference type="SUPFAM" id="SSF140860">
    <property type="entry name" value="Pseudo ankyrin repeat-like"/>
    <property type="match status" value="2"/>
</dbReference>
<dbReference type="InterPro" id="IPR002110">
    <property type="entry name" value="Ankyrin_rpt"/>
</dbReference>
<accession>A0A150GWF7</accession>
<evidence type="ECO:0000256" key="1">
    <source>
        <dbReference type="SAM" id="MobiDB-lite"/>
    </source>
</evidence>
<dbReference type="GO" id="GO:0046513">
    <property type="term" value="P:ceramide biosynthetic process"/>
    <property type="evidence" value="ECO:0007669"/>
    <property type="project" value="TreeGrafter"/>
</dbReference>
<sequence>MGVSEQPHKVWTVREVVESVAEFMEPNEVACSLRPVNKFTADVLSKHKVVRLSKPAPTHAFSKHWSDRSVQRRMSVKQRRDLVRLTASSGSTANLQVALDDVGCLAGLETAMAAAASFGHLEACKLLHDHGCACDAAALAAAARTGRLDVVQWMLLSAGCPFSLQSLEAGAAAGHDAVCDWIISIAPCSEGEGGAESVPKASVAAAAAASGGHVALMERLLSQQQFTAPVSGPESGSDSKLPDMASCAILLRGVAEGCDLGTLEWLHQVWLDNRTDAAAQPQQGPPPLAEQDQPPPPQEEPGAGPQQAQVQLPAAAQEAIIAAAARSRTADWAAKLEWLLGRGYPRAAVAWIAATSAAEDASEVLARFAWLKERDFPRLRSLGPTIARLHTSRAAEFMSFFERREPMLAREAERLACVAGDVAALQALHAEGVEVHDVRNLRQLAASGSVAGMAWMLGPVQAARAARLARMAAAEEEARAAGRSPPRYKSSVEPVLSKELFAAGARSGSMEVLEWLHERGCEWDAATFVAVAGSGLAEALDWLVERGCPIGDDGEAYVQAAGNGDMATLEELRRLGCPWGPHGRAFTGAAAFAGPLPAMQWLLQAGCPVDWRKAEAAAALRRRRPDVLAWIREQRGPAAAAPGPSGGDAAADELERRDIADALQPVSPEASERNVVIVDNGGTPFLVRISYAAQLATVYRSRYISPEESDDSEAMFTFRFQRVFVGLDPREREELAASETDGGSGAAASGSGAAVTASSAPARKVWWYGGNSVLIHLGGRRYVYVGSMIFAFTALDEIVDYVSTMGNSAVPYPFAIGTNNAYCLLEATYLPDHVLERYSAKEREDPYTVLYGSELNRWLPGADPHAGPFPENSMTSQQWARQLPLPGLNMLAKRPMWGW</sequence>
<dbReference type="AlphaFoldDB" id="A0A150GWF7"/>
<keyword evidence="3" id="KW-1185">Reference proteome</keyword>
<dbReference type="PANTHER" id="PTHR12393:SF6">
    <property type="entry name" value="SPHINGOMYELIN PHOSPHODIESTERASE 2"/>
    <property type="match status" value="1"/>
</dbReference>
<gene>
    <name evidence="2" type="ORF">GPECTOR_5g119</name>
</gene>
<dbReference type="OrthoDB" id="411716at2759"/>
<reference evidence="3" key="1">
    <citation type="journal article" date="2016" name="Nat. Commun.">
        <title>The Gonium pectorale genome demonstrates co-option of cell cycle regulation during the evolution of multicellularity.</title>
        <authorList>
            <person name="Hanschen E.R."/>
            <person name="Marriage T.N."/>
            <person name="Ferris P.J."/>
            <person name="Hamaji T."/>
            <person name="Toyoda A."/>
            <person name="Fujiyama A."/>
            <person name="Neme R."/>
            <person name="Noguchi H."/>
            <person name="Minakuchi Y."/>
            <person name="Suzuki M."/>
            <person name="Kawai-Toyooka H."/>
            <person name="Smith D.R."/>
            <person name="Sparks H."/>
            <person name="Anderson J."/>
            <person name="Bakaric R."/>
            <person name="Luria V."/>
            <person name="Karger A."/>
            <person name="Kirschner M.W."/>
            <person name="Durand P.M."/>
            <person name="Michod R.E."/>
            <person name="Nozaki H."/>
            <person name="Olson B.J."/>
        </authorList>
    </citation>
    <scope>NUCLEOTIDE SEQUENCE [LARGE SCALE GENOMIC DNA]</scope>
    <source>
        <strain evidence="3">NIES-2863</strain>
    </source>
</reference>
<dbReference type="GO" id="GO:0071944">
    <property type="term" value="C:cell periphery"/>
    <property type="evidence" value="ECO:0007669"/>
    <property type="project" value="TreeGrafter"/>
</dbReference>
<evidence type="ECO:0000313" key="3">
    <source>
        <dbReference type="Proteomes" id="UP000075714"/>
    </source>
</evidence>
<dbReference type="GO" id="GO:0016020">
    <property type="term" value="C:membrane"/>
    <property type="evidence" value="ECO:0007669"/>
    <property type="project" value="TreeGrafter"/>
</dbReference>
<dbReference type="Gene3D" id="1.25.40.20">
    <property type="entry name" value="Ankyrin repeat-containing domain"/>
    <property type="match status" value="2"/>
</dbReference>
<comment type="caution">
    <text evidence="2">The sequence shown here is derived from an EMBL/GenBank/DDBJ whole genome shotgun (WGS) entry which is preliminary data.</text>
</comment>
<dbReference type="GO" id="GO:0005783">
    <property type="term" value="C:endoplasmic reticulum"/>
    <property type="evidence" value="ECO:0007669"/>
    <property type="project" value="TreeGrafter"/>
</dbReference>
<organism evidence="2 3">
    <name type="scientific">Gonium pectorale</name>
    <name type="common">Green alga</name>
    <dbReference type="NCBI Taxonomy" id="33097"/>
    <lineage>
        <taxon>Eukaryota</taxon>
        <taxon>Viridiplantae</taxon>
        <taxon>Chlorophyta</taxon>
        <taxon>core chlorophytes</taxon>
        <taxon>Chlorophyceae</taxon>
        <taxon>CS clade</taxon>
        <taxon>Chlamydomonadales</taxon>
        <taxon>Volvocaceae</taxon>
        <taxon>Gonium</taxon>
    </lineage>
</organism>
<dbReference type="Pfam" id="PF12796">
    <property type="entry name" value="Ank_2"/>
    <property type="match status" value="1"/>
</dbReference>
<dbReference type="Proteomes" id="UP000075714">
    <property type="component" value="Unassembled WGS sequence"/>
</dbReference>
<evidence type="ECO:0000313" key="2">
    <source>
        <dbReference type="EMBL" id="KXZ54008.1"/>
    </source>
</evidence>
<dbReference type="GO" id="GO:0030149">
    <property type="term" value="P:sphingolipid catabolic process"/>
    <property type="evidence" value="ECO:0007669"/>
    <property type="project" value="TreeGrafter"/>
</dbReference>
<feature type="compositionally biased region" description="Low complexity" evidence="1">
    <location>
        <begin position="300"/>
        <end position="311"/>
    </location>
</feature>
<dbReference type="EMBL" id="LSYV01000006">
    <property type="protein sequence ID" value="KXZ54008.1"/>
    <property type="molecule type" value="Genomic_DNA"/>
</dbReference>
<proteinExistence type="predicted"/>